<dbReference type="Pfam" id="PF00795">
    <property type="entry name" value="CN_hydrolase"/>
    <property type="match status" value="1"/>
</dbReference>
<dbReference type="Gene3D" id="3.60.110.10">
    <property type="entry name" value="Carbon-nitrogen hydrolase"/>
    <property type="match status" value="1"/>
</dbReference>
<dbReference type="SUPFAM" id="SSF56317">
    <property type="entry name" value="Carbon-nitrogen hydrolase"/>
    <property type="match status" value="1"/>
</dbReference>
<dbReference type="InterPro" id="IPR003010">
    <property type="entry name" value="C-N_Hydrolase"/>
</dbReference>
<name>A0A292Y9S7_9BACT</name>
<dbReference type="Proteomes" id="UP000217944">
    <property type="component" value="Unassembled WGS sequence"/>
</dbReference>
<evidence type="ECO:0000313" key="3">
    <source>
        <dbReference type="Proteomes" id="UP000217944"/>
    </source>
</evidence>
<dbReference type="PROSITE" id="PS50263">
    <property type="entry name" value="CN_HYDROLASE"/>
    <property type="match status" value="1"/>
</dbReference>
<dbReference type="CDD" id="cd07197">
    <property type="entry name" value="nitrilase"/>
    <property type="match status" value="1"/>
</dbReference>
<comment type="caution">
    <text evidence="2">The sequence shown here is derived from an EMBL/GenBank/DDBJ whole genome shotgun (WGS) entry which is preliminary data.</text>
</comment>
<gene>
    <name evidence="2" type="ORF">LNAT_P0082</name>
</gene>
<evidence type="ECO:0000259" key="1">
    <source>
        <dbReference type="PROSITE" id="PS50263"/>
    </source>
</evidence>
<reference evidence="2 3" key="1">
    <citation type="journal article" date="2017" name="Syst. Appl. Microbiol.">
        <title>Lebetimonas natsushimae sp. nov., a novel strictly anaerobic, moderately thermophilic chemoautotroph isolated from a deep-sea hydrothermal vent polychaete nest in the Mid-Okinawa Trough.</title>
        <authorList>
            <person name="Nagata R."/>
            <person name="Takaki Y."/>
            <person name="Tame A."/>
            <person name="Nunoura T."/>
            <person name="Muto H."/>
            <person name="Mino S."/>
            <person name="Sawayama S."/>
            <person name="Takai K."/>
            <person name="Nakagawa S."/>
        </authorList>
    </citation>
    <scope>NUCLEOTIDE SEQUENCE [LARGE SCALE GENOMIC DNA]</scope>
    <source>
        <strain evidence="2 3">HS1857</strain>
    </source>
</reference>
<dbReference type="InterPro" id="IPR036526">
    <property type="entry name" value="C-N_Hydrolase_sf"/>
</dbReference>
<dbReference type="GO" id="GO:0106008">
    <property type="term" value="F:2-oxoglutaramate amidase activity"/>
    <property type="evidence" value="ECO:0007669"/>
    <property type="project" value="TreeGrafter"/>
</dbReference>
<feature type="domain" description="CN hydrolase" evidence="1">
    <location>
        <begin position="6"/>
        <end position="228"/>
    </location>
</feature>
<dbReference type="GO" id="GO:0050152">
    <property type="term" value="F:omega-amidase activity"/>
    <property type="evidence" value="ECO:0007669"/>
    <property type="project" value="TreeGrafter"/>
</dbReference>
<dbReference type="InterPro" id="IPR052737">
    <property type="entry name" value="Omega-amidase_YafV"/>
</dbReference>
<proteinExistence type="predicted"/>
<dbReference type="OrthoDB" id="9811121at2"/>
<dbReference type="PANTHER" id="PTHR47799:SF1">
    <property type="entry name" value="OMEGA-AMIDASE YAFV"/>
    <property type="match status" value="1"/>
</dbReference>
<keyword evidence="3" id="KW-1185">Reference proteome</keyword>
<dbReference type="EMBL" id="BDME01000001">
    <property type="protein sequence ID" value="GAX86787.1"/>
    <property type="molecule type" value="Genomic_DNA"/>
</dbReference>
<evidence type="ECO:0000313" key="2">
    <source>
        <dbReference type="EMBL" id="GAX86787.1"/>
    </source>
</evidence>
<dbReference type="RefSeq" id="WP_096257957.1">
    <property type="nucleotide sequence ID" value="NZ_BDME01000001.1"/>
</dbReference>
<dbReference type="PANTHER" id="PTHR47799">
    <property type="entry name" value="OMEGA-AMIDASE YAFV"/>
    <property type="match status" value="1"/>
</dbReference>
<sequence>MYNGKLQIELVNFYSTNDYEKNLKKIIQIIKNSTSDLLLFPEVALTGFDYKNWQKANKFGEFAIDELSKLNKAFALTLILENKNYFCFFDNGLIYKRAKFNLFGYETKYFEIGDKPDIFEWRGLKLGNLICFELRFLEYWEKFKGVDLILVPSRWGKERINHFKTLNKALSLSTQSQILAVNSANEKAYGCSFDGWGEGVGFDNEKIITFVDLEKNKKIRKKLNIGIK</sequence>
<accession>A0A292Y9S7</accession>
<dbReference type="AlphaFoldDB" id="A0A292Y9S7"/>
<protein>
    <recommendedName>
        <fullName evidence="1">CN hydrolase domain-containing protein</fullName>
    </recommendedName>
</protein>
<organism evidence="2 3">
    <name type="scientific">Lebetimonas natsushimae</name>
    <dbReference type="NCBI Taxonomy" id="1936991"/>
    <lineage>
        <taxon>Bacteria</taxon>
        <taxon>Pseudomonadati</taxon>
        <taxon>Campylobacterota</taxon>
        <taxon>Epsilonproteobacteria</taxon>
        <taxon>Nautiliales</taxon>
        <taxon>Nautiliaceae</taxon>
        <taxon>Lebetimonas</taxon>
    </lineage>
</organism>